<dbReference type="PANTHER" id="PTHR42953">
    <property type="entry name" value="HIGH-AFFINITY ZINC UPTAKE SYSTEM PROTEIN ZNUA-RELATED"/>
    <property type="match status" value="1"/>
</dbReference>
<evidence type="ECO:0000256" key="1">
    <source>
        <dbReference type="ARBA" id="ARBA00004196"/>
    </source>
</evidence>
<comment type="caution">
    <text evidence="7">The sequence shown here is derived from an EMBL/GenBank/DDBJ whole genome shotgun (WGS) entry which is preliminary data.</text>
</comment>
<evidence type="ECO:0000313" key="7">
    <source>
        <dbReference type="EMBL" id="PRR83109.1"/>
    </source>
</evidence>
<protein>
    <submittedName>
        <fullName evidence="7">High-affinity zinc uptake system binding-protein ZnuA</fullName>
    </submittedName>
</protein>
<dbReference type="Proteomes" id="UP000239471">
    <property type="component" value="Unassembled WGS sequence"/>
</dbReference>
<evidence type="ECO:0000256" key="4">
    <source>
        <dbReference type="ARBA" id="ARBA00022729"/>
    </source>
</evidence>
<dbReference type="AlphaFoldDB" id="A0A2T0BGV0"/>
<keyword evidence="2" id="KW-0813">Transport</keyword>
<dbReference type="EMBL" id="PVXQ01000009">
    <property type="protein sequence ID" value="PRR83109.1"/>
    <property type="molecule type" value="Genomic_DNA"/>
</dbReference>
<evidence type="ECO:0000256" key="2">
    <source>
        <dbReference type="ARBA" id="ARBA00022448"/>
    </source>
</evidence>
<keyword evidence="3" id="KW-0479">Metal-binding</keyword>
<evidence type="ECO:0000256" key="6">
    <source>
        <dbReference type="SAM" id="SignalP"/>
    </source>
</evidence>
<dbReference type="GO" id="GO:0030001">
    <property type="term" value="P:metal ion transport"/>
    <property type="evidence" value="ECO:0007669"/>
    <property type="project" value="InterPro"/>
</dbReference>
<comment type="subcellular location">
    <subcellularLocation>
        <location evidence="1">Cell envelope</location>
    </subcellularLocation>
</comment>
<dbReference type="OrthoDB" id="1929331at2"/>
<gene>
    <name evidence="7" type="primary">znuA_1</name>
    <name evidence="7" type="ORF">CLVI_11450</name>
</gene>
<dbReference type="RefSeq" id="WP_106059151.1">
    <property type="nucleotide sequence ID" value="NZ_PVXQ01000009.1"/>
</dbReference>
<proteinExistence type="predicted"/>
<organism evidence="7 8">
    <name type="scientific">Clostridium vincentii</name>
    <dbReference type="NCBI Taxonomy" id="52704"/>
    <lineage>
        <taxon>Bacteria</taxon>
        <taxon>Bacillati</taxon>
        <taxon>Bacillota</taxon>
        <taxon>Clostridia</taxon>
        <taxon>Eubacteriales</taxon>
        <taxon>Clostridiaceae</taxon>
        <taxon>Clostridium</taxon>
    </lineage>
</organism>
<evidence type="ECO:0000256" key="3">
    <source>
        <dbReference type="ARBA" id="ARBA00022723"/>
    </source>
</evidence>
<evidence type="ECO:0000256" key="5">
    <source>
        <dbReference type="SAM" id="Coils"/>
    </source>
</evidence>
<keyword evidence="8" id="KW-1185">Reference proteome</keyword>
<keyword evidence="5" id="KW-0175">Coiled coil</keyword>
<feature type="signal peptide" evidence="6">
    <location>
        <begin position="1"/>
        <end position="28"/>
    </location>
</feature>
<sequence>MKKITFVMLFITLILFLGIGAFSNPTVADTVNNGNTERDIYLNIITSNKPQYEMVKAIVGDKHNVEYMFKDEKGSKEFLFNDETVINISNMDLFLYSGNDLEPWSSSLIDKLEKSNLGIINVSRGIRPISMQLDTETKDNPYYTVGLEEYKIALYNVKAAVQDKDPKNRDLYEENYNKSIEILDKTLEEIKRNKKALEGYQFIALDDKLDYFYRGIGITPIKVGDKTISDVITQNKLDSNKVIVLKDNGTIITEEGYKVINLTSYDGNVSIEELILKNHKALYDIIEIKDNK</sequence>
<dbReference type="GO" id="GO:0046872">
    <property type="term" value="F:metal ion binding"/>
    <property type="evidence" value="ECO:0007669"/>
    <property type="project" value="UniProtKB-KW"/>
</dbReference>
<dbReference type="Gene3D" id="3.40.50.1980">
    <property type="entry name" value="Nitrogenase molybdenum iron protein domain"/>
    <property type="match status" value="1"/>
</dbReference>
<dbReference type="GO" id="GO:0030313">
    <property type="term" value="C:cell envelope"/>
    <property type="evidence" value="ECO:0007669"/>
    <property type="project" value="UniProtKB-SubCell"/>
</dbReference>
<keyword evidence="4 6" id="KW-0732">Signal</keyword>
<dbReference type="PANTHER" id="PTHR42953:SF1">
    <property type="entry name" value="METAL-BINDING PROTEIN HI_0362-RELATED"/>
    <property type="match status" value="1"/>
</dbReference>
<evidence type="ECO:0000313" key="8">
    <source>
        <dbReference type="Proteomes" id="UP000239471"/>
    </source>
</evidence>
<dbReference type="SUPFAM" id="SSF53807">
    <property type="entry name" value="Helical backbone' metal receptor"/>
    <property type="match status" value="1"/>
</dbReference>
<dbReference type="InterPro" id="IPR006127">
    <property type="entry name" value="ZnuA-like"/>
</dbReference>
<feature type="coiled-coil region" evidence="5">
    <location>
        <begin position="173"/>
        <end position="200"/>
    </location>
</feature>
<dbReference type="Pfam" id="PF01297">
    <property type="entry name" value="ZnuA"/>
    <property type="match status" value="1"/>
</dbReference>
<accession>A0A2T0BGV0</accession>
<feature type="chain" id="PRO_5015393076" evidence="6">
    <location>
        <begin position="29"/>
        <end position="292"/>
    </location>
</feature>
<name>A0A2T0BGV0_9CLOT</name>
<reference evidence="7 8" key="1">
    <citation type="submission" date="2018-03" db="EMBL/GenBank/DDBJ databases">
        <title>Genome sequence of Clostridium vincentii DSM 10228.</title>
        <authorList>
            <person name="Poehlein A."/>
            <person name="Daniel R."/>
        </authorList>
    </citation>
    <scope>NUCLEOTIDE SEQUENCE [LARGE SCALE GENOMIC DNA]</scope>
    <source>
        <strain evidence="7 8">DSM 10228</strain>
    </source>
</reference>
<dbReference type="InterPro" id="IPR050492">
    <property type="entry name" value="Bact_metal-bind_prot9"/>
</dbReference>